<dbReference type="Proteomes" id="UP000800094">
    <property type="component" value="Unassembled WGS sequence"/>
</dbReference>
<organism evidence="3 4">
    <name type="scientific">Trematosphaeria pertusa</name>
    <dbReference type="NCBI Taxonomy" id="390896"/>
    <lineage>
        <taxon>Eukaryota</taxon>
        <taxon>Fungi</taxon>
        <taxon>Dikarya</taxon>
        <taxon>Ascomycota</taxon>
        <taxon>Pezizomycotina</taxon>
        <taxon>Dothideomycetes</taxon>
        <taxon>Pleosporomycetidae</taxon>
        <taxon>Pleosporales</taxon>
        <taxon>Massarineae</taxon>
        <taxon>Trematosphaeriaceae</taxon>
        <taxon>Trematosphaeria</taxon>
    </lineage>
</organism>
<dbReference type="EMBL" id="ML987204">
    <property type="protein sequence ID" value="KAF2243583.1"/>
    <property type="molecule type" value="Genomic_DNA"/>
</dbReference>
<evidence type="ECO:0000313" key="4">
    <source>
        <dbReference type="Proteomes" id="UP000800094"/>
    </source>
</evidence>
<protein>
    <submittedName>
        <fullName evidence="3">Uncharacterized protein</fullName>
    </submittedName>
</protein>
<feature type="compositionally biased region" description="Low complexity" evidence="1">
    <location>
        <begin position="445"/>
        <end position="461"/>
    </location>
</feature>
<keyword evidence="2" id="KW-0472">Membrane</keyword>
<feature type="compositionally biased region" description="Low complexity" evidence="1">
    <location>
        <begin position="423"/>
        <end position="438"/>
    </location>
</feature>
<sequence length="461" mass="48352">MPLAHPAKREWHEEPESIHVIMHECLGGDALHRSIKAVPEDAQLQPEDFVRVGDVIKFLLYGVTPGTNSTMTANTSTTLSMPPSIPTLTSEPLSMLPVPTETTTAIGVLAGSSLAPESPAALTTLSTPLTSCGPTSSPGGWANATTASSSSMTSSGGWPGRPTMAAWNRTVLITSNNVSSTSAAMPDAAGPLNLPSIQNGTTNATNTSASKLAQRHAQGHIIRPARIQDGMTGAPKRASTAALLHLMPNKEVLNPYALNHKHISDLPSYTTRHTSPIAAENPTSNPVFSSTALPLDAHASAPSSVVALRASTPLACFIGLLLSMLTLLSLVCLFVNRRREKEKRAAEEETEGEKAQWPVEMLPKYEGFGGGTSLSHCAPTSVHCPPIRERTKRENAPYKGKIFLQQREFASGRPPSEQVEAKTSSTASGSSAGGRAASEQAKAETSSTTSGSSARGLAASE</sequence>
<evidence type="ECO:0000313" key="3">
    <source>
        <dbReference type="EMBL" id="KAF2243583.1"/>
    </source>
</evidence>
<feature type="compositionally biased region" description="Low complexity" evidence="1">
    <location>
        <begin position="131"/>
        <end position="155"/>
    </location>
</feature>
<evidence type="ECO:0000256" key="1">
    <source>
        <dbReference type="SAM" id="MobiDB-lite"/>
    </source>
</evidence>
<dbReference type="AlphaFoldDB" id="A0A6A6I105"/>
<gene>
    <name evidence="3" type="ORF">BU26DRAFT_509407</name>
</gene>
<dbReference type="GeneID" id="54580475"/>
<proteinExistence type="predicted"/>
<dbReference type="RefSeq" id="XP_033678587.1">
    <property type="nucleotide sequence ID" value="XM_033827145.1"/>
</dbReference>
<name>A0A6A6I105_9PLEO</name>
<feature type="region of interest" description="Disordered" evidence="1">
    <location>
        <begin position="404"/>
        <end position="461"/>
    </location>
</feature>
<reference evidence="3" key="1">
    <citation type="journal article" date="2020" name="Stud. Mycol.">
        <title>101 Dothideomycetes genomes: a test case for predicting lifestyles and emergence of pathogens.</title>
        <authorList>
            <person name="Haridas S."/>
            <person name="Albert R."/>
            <person name="Binder M."/>
            <person name="Bloem J."/>
            <person name="Labutti K."/>
            <person name="Salamov A."/>
            <person name="Andreopoulos B."/>
            <person name="Baker S."/>
            <person name="Barry K."/>
            <person name="Bills G."/>
            <person name="Bluhm B."/>
            <person name="Cannon C."/>
            <person name="Castanera R."/>
            <person name="Culley D."/>
            <person name="Daum C."/>
            <person name="Ezra D."/>
            <person name="Gonzalez J."/>
            <person name="Henrissat B."/>
            <person name="Kuo A."/>
            <person name="Liang C."/>
            <person name="Lipzen A."/>
            <person name="Lutzoni F."/>
            <person name="Magnuson J."/>
            <person name="Mondo S."/>
            <person name="Nolan M."/>
            <person name="Ohm R."/>
            <person name="Pangilinan J."/>
            <person name="Park H.-J."/>
            <person name="Ramirez L."/>
            <person name="Alfaro M."/>
            <person name="Sun H."/>
            <person name="Tritt A."/>
            <person name="Yoshinaga Y."/>
            <person name="Zwiers L.-H."/>
            <person name="Turgeon B."/>
            <person name="Goodwin S."/>
            <person name="Spatafora J."/>
            <person name="Crous P."/>
            <person name="Grigoriev I."/>
        </authorList>
    </citation>
    <scope>NUCLEOTIDE SEQUENCE</scope>
    <source>
        <strain evidence="3">CBS 122368</strain>
    </source>
</reference>
<feature type="transmembrane region" description="Helical" evidence="2">
    <location>
        <begin position="312"/>
        <end position="335"/>
    </location>
</feature>
<keyword evidence="4" id="KW-1185">Reference proteome</keyword>
<feature type="region of interest" description="Disordered" evidence="1">
    <location>
        <begin position="131"/>
        <end position="158"/>
    </location>
</feature>
<evidence type="ECO:0000256" key="2">
    <source>
        <dbReference type="SAM" id="Phobius"/>
    </source>
</evidence>
<keyword evidence="2" id="KW-0812">Transmembrane</keyword>
<keyword evidence="2" id="KW-1133">Transmembrane helix</keyword>
<accession>A0A6A6I105</accession>
<dbReference type="OrthoDB" id="3801523at2759"/>